<protein>
    <submittedName>
        <fullName evidence="1">Uncharacterized protein</fullName>
    </submittedName>
</protein>
<dbReference type="EMBL" id="JAHCQH010000015">
    <property type="protein sequence ID" value="MBS9476777.1"/>
    <property type="molecule type" value="Genomic_DNA"/>
</dbReference>
<sequence length="49" mass="5390">MTQGDCSPLCGEFMTIDRGPFRSVDGTAEGKVITSSFFLVSMPMLKHYT</sequence>
<accession>A0ABS5R6F9</accession>
<comment type="caution">
    <text evidence="1">The sequence shown here is derived from an EMBL/GenBank/DDBJ whole genome shotgun (WGS) entry which is preliminary data.</text>
</comment>
<gene>
    <name evidence="1" type="ORF">KIP89_06630</name>
</gene>
<dbReference type="Proteomes" id="UP001166585">
    <property type="component" value="Unassembled WGS sequence"/>
</dbReference>
<reference evidence="1" key="1">
    <citation type="submission" date="2021-05" db="EMBL/GenBank/DDBJ databases">
        <authorList>
            <person name="Sun Q."/>
            <person name="Inoue M."/>
        </authorList>
    </citation>
    <scope>NUCLEOTIDE SEQUENCE</scope>
    <source>
        <strain evidence="1">VKM B-3255</strain>
    </source>
</reference>
<dbReference type="RefSeq" id="WP_213754626.1">
    <property type="nucleotide sequence ID" value="NZ_JAHCQH010000015.1"/>
</dbReference>
<organism evidence="1 2">
    <name type="scientific">Ancylobacter radicis</name>
    <dbReference type="NCBI Taxonomy" id="2836179"/>
    <lineage>
        <taxon>Bacteria</taxon>
        <taxon>Pseudomonadati</taxon>
        <taxon>Pseudomonadota</taxon>
        <taxon>Alphaproteobacteria</taxon>
        <taxon>Hyphomicrobiales</taxon>
        <taxon>Xanthobacteraceae</taxon>
        <taxon>Ancylobacter</taxon>
    </lineage>
</organism>
<keyword evidence="2" id="KW-1185">Reference proteome</keyword>
<evidence type="ECO:0000313" key="2">
    <source>
        <dbReference type="Proteomes" id="UP001166585"/>
    </source>
</evidence>
<name>A0ABS5R6F9_9HYPH</name>
<evidence type="ECO:0000313" key="1">
    <source>
        <dbReference type="EMBL" id="MBS9476777.1"/>
    </source>
</evidence>
<proteinExistence type="predicted"/>